<protein>
    <submittedName>
        <fullName evidence="2">Uncharacterized protein</fullName>
    </submittedName>
</protein>
<evidence type="ECO:0000256" key="1">
    <source>
        <dbReference type="SAM" id="MobiDB-lite"/>
    </source>
</evidence>
<name>A0A016VRY1_9BILA</name>
<dbReference type="Proteomes" id="UP000024635">
    <property type="component" value="Unassembled WGS sequence"/>
</dbReference>
<dbReference type="AlphaFoldDB" id="A0A016VRY1"/>
<sequence>MNISVTVVDTNQQWKSKPEYEDYVGLDMSAEWTPPIYRAVSCGGNDLRPSGKCNGRHQRKPGSSKLRQI</sequence>
<feature type="compositionally biased region" description="Basic residues" evidence="1">
    <location>
        <begin position="54"/>
        <end position="69"/>
    </location>
</feature>
<feature type="region of interest" description="Disordered" evidence="1">
    <location>
        <begin position="46"/>
        <end position="69"/>
    </location>
</feature>
<gene>
    <name evidence="2" type="primary">Acey_s0005.g2591</name>
    <name evidence="2" type="ORF">Y032_0005g2591</name>
</gene>
<evidence type="ECO:0000313" key="2">
    <source>
        <dbReference type="EMBL" id="EYC30344.1"/>
    </source>
</evidence>
<accession>A0A016VRY1</accession>
<organism evidence="2 3">
    <name type="scientific">Ancylostoma ceylanicum</name>
    <dbReference type="NCBI Taxonomy" id="53326"/>
    <lineage>
        <taxon>Eukaryota</taxon>
        <taxon>Metazoa</taxon>
        <taxon>Ecdysozoa</taxon>
        <taxon>Nematoda</taxon>
        <taxon>Chromadorea</taxon>
        <taxon>Rhabditida</taxon>
        <taxon>Rhabditina</taxon>
        <taxon>Rhabditomorpha</taxon>
        <taxon>Strongyloidea</taxon>
        <taxon>Ancylostomatidae</taxon>
        <taxon>Ancylostomatinae</taxon>
        <taxon>Ancylostoma</taxon>
    </lineage>
</organism>
<evidence type="ECO:0000313" key="3">
    <source>
        <dbReference type="Proteomes" id="UP000024635"/>
    </source>
</evidence>
<proteinExistence type="predicted"/>
<comment type="caution">
    <text evidence="2">The sequence shown here is derived from an EMBL/GenBank/DDBJ whole genome shotgun (WGS) entry which is preliminary data.</text>
</comment>
<keyword evidence="3" id="KW-1185">Reference proteome</keyword>
<dbReference type="EMBL" id="JARK01001341">
    <property type="protein sequence ID" value="EYC30344.1"/>
    <property type="molecule type" value="Genomic_DNA"/>
</dbReference>
<reference evidence="3" key="1">
    <citation type="journal article" date="2015" name="Nat. Genet.">
        <title>The genome and transcriptome of the zoonotic hookworm Ancylostoma ceylanicum identify infection-specific gene families.</title>
        <authorList>
            <person name="Schwarz E.M."/>
            <person name="Hu Y."/>
            <person name="Antoshechkin I."/>
            <person name="Miller M.M."/>
            <person name="Sternberg P.W."/>
            <person name="Aroian R.V."/>
        </authorList>
    </citation>
    <scope>NUCLEOTIDE SEQUENCE</scope>
    <source>
        <strain evidence="3">HY135</strain>
    </source>
</reference>